<dbReference type="Pfam" id="PF00994">
    <property type="entry name" value="MoCF_biosynth"/>
    <property type="match status" value="1"/>
</dbReference>
<reference evidence="6" key="2">
    <citation type="submission" date="2015-01" db="EMBL/GenBank/DDBJ databases">
        <title>Evolutionary Origins and Diversification of the Mycorrhizal Mutualists.</title>
        <authorList>
            <consortium name="DOE Joint Genome Institute"/>
            <consortium name="Mycorrhizal Genomics Consortium"/>
            <person name="Kohler A."/>
            <person name="Kuo A."/>
            <person name="Nagy L.G."/>
            <person name="Floudas D."/>
            <person name="Copeland A."/>
            <person name="Barry K.W."/>
            <person name="Cichocki N."/>
            <person name="Veneault-Fourrey C."/>
            <person name="LaButti K."/>
            <person name="Lindquist E.A."/>
            <person name="Lipzen A."/>
            <person name="Lundell T."/>
            <person name="Morin E."/>
            <person name="Murat C."/>
            <person name="Riley R."/>
            <person name="Ohm R."/>
            <person name="Sun H."/>
            <person name="Tunlid A."/>
            <person name="Henrissat B."/>
            <person name="Grigoriev I.V."/>
            <person name="Hibbett D.S."/>
            <person name="Martin F."/>
        </authorList>
    </citation>
    <scope>NUCLEOTIDE SEQUENCE [LARGE SCALE GENOMIC DNA]</scope>
    <source>
        <strain evidence="6">LaAM-08-1</strain>
    </source>
</reference>
<dbReference type="SUPFAM" id="SSF63882">
    <property type="entry name" value="MoeA N-terminal region -like"/>
    <property type="match status" value="1"/>
</dbReference>
<keyword evidence="6" id="KW-1185">Reference proteome</keyword>
<keyword evidence="1" id="KW-0479">Metal-binding</keyword>
<dbReference type="Proteomes" id="UP000054477">
    <property type="component" value="Unassembled WGS sequence"/>
</dbReference>
<comment type="function">
    <text evidence="1">Catalyzes two steps in the biosynthesis of the molybdenum cofactor. In the first step, molybdopterin is adenylated. Subsequently, molybdate is inserted into adenylated molybdopterin and AMP is released.</text>
</comment>
<gene>
    <name evidence="5" type="ORF">K443DRAFT_3486</name>
</gene>
<dbReference type="GO" id="GO:0046872">
    <property type="term" value="F:metal ion binding"/>
    <property type="evidence" value="ECO:0007669"/>
    <property type="project" value="UniProtKB-UniRule"/>
</dbReference>
<dbReference type="PANTHER" id="PTHR10192:SF5">
    <property type="entry name" value="GEPHYRIN"/>
    <property type="match status" value="1"/>
</dbReference>
<evidence type="ECO:0000313" key="6">
    <source>
        <dbReference type="Proteomes" id="UP000054477"/>
    </source>
</evidence>
<dbReference type="UniPathway" id="UPA00344"/>
<dbReference type="Gene3D" id="3.40.980.10">
    <property type="entry name" value="MoaB/Mog-like domain"/>
    <property type="match status" value="2"/>
</dbReference>
<protein>
    <recommendedName>
        <fullName evidence="4">MoaB/Mog domain-containing protein</fullName>
    </recommendedName>
</protein>
<evidence type="ECO:0000256" key="1">
    <source>
        <dbReference type="RuleBase" id="RU365090"/>
    </source>
</evidence>
<dbReference type="SMART" id="SM00852">
    <property type="entry name" value="MoCF_biosynth"/>
    <property type="match status" value="1"/>
</dbReference>
<dbReference type="STRING" id="1095629.A0A0C9YCL6"/>
<dbReference type="InterPro" id="IPR036425">
    <property type="entry name" value="MoaB/Mog-like_dom_sf"/>
</dbReference>
<dbReference type="AlphaFoldDB" id="A0A0C9YCL6"/>
<dbReference type="GO" id="GO:0005524">
    <property type="term" value="F:ATP binding"/>
    <property type="evidence" value="ECO:0007669"/>
    <property type="project" value="UniProtKB-UniRule"/>
</dbReference>
<name>A0A0C9YCL6_9AGAR</name>
<feature type="region of interest" description="Disordered" evidence="2">
    <location>
        <begin position="143"/>
        <end position="171"/>
    </location>
</feature>
<keyword evidence="3" id="KW-0472">Membrane</keyword>
<comment type="catalytic activity">
    <reaction evidence="1">
        <text>adenylyl-molybdopterin + molybdate = Mo-molybdopterin + AMP + H(+)</text>
        <dbReference type="Rhea" id="RHEA:35047"/>
        <dbReference type="ChEBI" id="CHEBI:15378"/>
        <dbReference type="ChEBI" id="CHEBI:36264"/>
        <dbReference type="ChEBI" id="CHEBI:62727"/>
        <dbReference type="ChEBI" id="CHEBI:71302"/>
        <dbReference type="ChEBI" id="CHEBI:456215"/>
    </reaction>
</comment>
<dbReference type="EMBL" id="KN838556">
    <property type="protein sequence ID" value="KIK05928.1"/>
    <property type="molecule type" value="Genomic_DNA"/>
</dbReference>
<keyword evidence="1" id="KW-0808">Transferase</keyword>
<dbReference type="InterPro" id="IPR038987">
    <property type="entry name" value="MoeA-like"/>
</dbReference>
<feature type="compositionally biased region" description="Basic residues" evidence="2">
    <location>
        <begin position="149"/>
        <end position="162"/>
    </location>
</feature>
<comment type="similarity">
    <text evidence="1">Belongs to the MoeA family.</text>
</comment>
<feature type="domain" description="MoaB/Mog" evidence="4">
    <location>
        <begin position="244"/>
        <end position="400"/>
    </location>
</feature>
<evidence type="ECO:0000256" key="3">
    <source>
        <dbReference type="SAM" id="Phobius"/>
    </source>
</evidence>
<comment type="catalytic activity">
    <reaction evidence="1">
        <text>molybdopterin + ATP + H(+) = adenylyl-molybdopterin + diphosphate</text>
        <dbReference type="Rhea" id="RHEA:31331"/>
        <dbReference type="ChEBI" id="CHEBI:15378"/>
        <dbReference type="ChEBI" id="CHEBI:30616"/>
        <dbReference type="ChEBI" id="CHEBI:33019"/>
        <dbReference type="ChEBI" id="CHEBI:58698"/>
        <dbReference type="ChEBI" id="CHEBI:62727"/>
    </reaction>
</comment>
<dbReference type="GO" id="GO:0006777">
    <property type="term" value="P:Mo-molybdopterin cofactor biosynthetic process"/>
    <property type="evidence" value="ECO:0007669"/>
    <property type="project" value="UniProtKB-UniRule"/>
</dbReference>
<proteinExistence type="inferred from homology"/>
<accession>A0A0C9YCL6</accession>
<evidence type="ECO:0000313" key="5">
    <source>
        <dbReference type="EMBL" id="KIK05928.1"/>
    </source>
</evidence>
<keyword evidence="1" id="KW-0460">Magnesium</keyword>
<dbReference type="OrthoDB" id="4349954at2759"/>
<organism evidence="5 6">
    <name type="scientific">Laccaria amethystina LaAM-08-1</name>
    <dbReference type="NCBI Taxonomy" id="1095629"/>
    <lineage>
        <taxon>Eukaryota</taxon>
        <taxon>Fungi</taxon>
        <taxon>Dikarya</taxon>
        <taxon>Basidiomycota</taxon>
        <taxon>Agaricomycotina</taxon>
        <taxon>Agaricomycetes</taxon>
        <taxon>Agaricomycetidae</taxon>
        <taxon>Agaricales</taxon>
        <taxon>Agaricineae</taxon>
        <taxon>Hydnangiaceae</taxon>
        <taxon>Laccaria</taxon>
    </lineage>
</organism>
<dbReference type="GO" id="GO:0061598">
    <property type="term" value="F:molybdopterin adenylyltransferase activity"/>
    <property type="evidence" value="ECO:0007669"/>
    <property type="project" value="UniProtKB-UniRule"/>
</dbReference>
<evidence type="ECO:0000259" key="4">
    <source>
        <dbReference type="SMART" id="SM00852"/>
    </source>
</evidence>
<comment type="pathway">
    <text evidence="1">Cofactor biosynthesis; molybdopterin biosynthesis.</text>
</comment>
<sequence length="489" mass="53376">MAHIRVAILTVSGTGFADAIAGRSGHYSPLNRPAPGLVHLLLSPSLQHTPLAALSRSVAGIIKSTLITTLPGSVKAVKSNMDALMRGGVHANIEVLPVETQIVDNNLREHICRRCTRTTRCTSSFYNERGWLRYSFNRLSRSIQGPHPLPHRNPSRRHHLPNQHRQPTPPGTGAVIMVEDTHLASTDNETEEGTEVETLARIPVGENVRLPGSNVRRGDNVILSENYRARRRSWVRLYRKPVVAILSTGNELMDLQTREASPTTVVEGWGGIFDTNRLSLRAVLENMDMKLWIWELCQISKGFKPTSKQSNEASDADMILTTGGTSMGPTDLKPVIEPKFGGTVDFGRVTVKPGKPTTFATIPFEDGEGRRGKKPIFALLGNPASALVMFYVFVVPALRKMGGWTDVSVAKGESADPTSDVSKPSNGVAPRCHPGRKRLWGVESLQHGRTEVELGNGFVLLPPLGLTETKVADVGTVLDAIILGELEMK</sequence>
<dbReference type="PANTHER" id="PTHR10192">
    <property type="entry name" value="MOLYBDOPTERIN BIOSYNTHESIS PROTEIN"/>
    <property type="match status" value="1"/>
</dbReference>
<feature type="transmembrane region" description="Helical" evidence="3">
    <location>
        <begin position="376"/>
        <end position="398"/>
    </location>
</feature>
<reference evidence="5 6" key="1">
    <citation type="submission" date="2014-04" db="EMBL/GenBank/DDBJ databases">
        <authorList>
            <consortium name="DOE Joint Genome Institute"/>
            <person name="Kuo A."/>
            <person name="Kohler A."/>
            <person name="Nagy L.G."/>
            <person name="Floudas D."/>
            <person name="Copeland A."/>
            <person name="Barry K.W."/>
            <person name="Cichocki N."/>
            <person name="Veneault-Fourrey C."/>
            <person name="LaButti K."/>
            <person name="Lindquist E.A."/>
            <person name="Lipzen A."/>
            <person name="Lundell T."/>
            <person name="Morin E."/>
            <person name="Murat C."/>
            <person name="Sun H."/>
            <person name="Tunlid A."/>
            <person name="Henrissat B."/>
            <person name="Grigoriev I.V."/>
            <person name="Hibbett D.S."/>
            <person name="Martin F."/>
            <person name="Nordberg H.P."/>
            <person name="Cantor M.N."/>
            <person name="Hua S.X."/>
        </authorList>
    </citation>
    <scope>NUCLEOTIDE SEQUENCE [LARGE SCALE GENOMIC DNA]</scope>
    <source>
        <strain evidence="5 6">LaAM-08-1</strain>
    </source>
</reference>
<dbReference type="InterPro" id="IPR001453">
    <property type="entry name" value="MoaB/Mog_dom"/>
</dbReference>
<dbReference type="GO" id="GO:0005829">
    <property type="term" value="C:cytosol"/>
    <property type="evidence" value="ECO:0007669"/>
    <property type="project" value="TreeGrafter"/>
</dbReference>
<feature type="compositionally biased region" description="Polar residues" evidence="2">
    <location>
        <begin position="416"/>
        <end position="425"/>
    </location>
</feature>
<keyword evidence="1" id="KW-0501">Molybdenum cofactor biosynthesis</keyword>
<dbReference type="SUPFAM" id="SSF53218">
    <property type="entry name" value="Molybdenum cofactor biosynthesis proteins"/>
    <property type="match status" value="2"/>
</dbReference>
<keyword evidence="3" id="KW-1133">Transmembrane helix</keyword>
<dbReference type="InterPro" id="IPR036135">
    <property type="entry name" value="MoeA_linker/N_sf"/>
</dbReference>
<dbReference type="HOGENOM" id="CLU_010186_2_2_1"/>
<feature type="region of interest" description="Disordered" evidence="2">
    <location>
        <begin position="411"/>
        <end position="430"/>
    </location>
</feature>
<comment type="cofactor">
    <cofactor evidence="1">
        <name>Mg(2+)</name>
        <dbReference type="ChEBI" id="CHEBI:18420"/>
    </cofactor>
</comment>
<dbReference type="GO" id="GO:0061599">
    <property type="term" value="F:molybdopterin molybdotransferase activity"/>
    <property type="evidence" value="ECO:0007669"/>
    <property type="project" value="UniProtKB-UniRule"/>
</dbReference>
<evidence type="ECO:0000256" key="2">
    <source>
        <dbReference type="SAM" id="MobiDB-lite"/>
    </source>
</evidence>
<keyword evidence="3" id="KW-0812">Transmembrane</keyword>
<keyword evidence="1" id="KW-0500">Molybdenum</keyword>